<name>A0A915F093_9CEST</name>
<accession>A0A915F093</accession>
<dbReference type="Proteomes" id="UP000887562">
    <property type="component" value="Unplaced"/>
</dbReference>
<reference evidence="2" key="1">
    <citation type="submission" date="2022-11" db="UniProtKB">
        <authorList>
            <consortium name="WormBaseParasite"/>
        </authorList>
    </citation>
    <scope>IDENTIFICATION</scope>
</reference>
<protein>
    <submittedName>
        <fullName evidence="2">Uncharacterized protein</fullName>
    </submittedName>
</protein>
<keyword evidence="1" id="KW-1185">Reference proteome</keyword>
<dbReference type="WBParaSite" id="maker-E.canG7_contigs_7636-snap-gene-0.8-mRNA-1">
    <property type="protein sequence ID" value="maker-E.canG7_contigs_7636-snap-gene-0.8-mRNA-1"/>
    <property type="gene ID" value="EcG7_08370"/>
</dbReference>
<evidence type="ECO:0000313" key="2">
    <source>
        <dbReference type="WBParaSite" id="maker-E.canG7_contigs_7636-snap-gene-0.8-mRNA-1"/>
    </source>
</evidence>
<sequence length="180" mass="20681">MPCIEEGSAAFAKVIHLKWTKEATYRFFWPHLPILQEFLEPTPHGLLVPQWSENGHMDLQKFKTESSKKNSNCFTIVSNGVETTRLLNKSKINNCSLLFPTCTIHILLRSFVGDIKRNPHLFVLQVRHNREILGKNFSGDIYITFTVLPSVKCPIYYVTLKLQKMKNSYQIISHESGGDT</sequence>
<proteinExistence type="predicted"/>
<evidence type="ECO:0000313" key="1">
    <source>
        <dbReference type="Proteomes" id="UP000887562"/>
    </source>
</evidence>
<organism evidence="1 2">
    <name type="scientific">Echinococcus canadensis</name>
    <dbReference type="NCBI Taxonomy" id="519352"/>
    <lineage>
        <taxon>Eukaryota</taxon>
        <taxon>Metazoa</taxon>
        <taxon>Spiralia</taxon>
        <taxon>Lophotrochozoa</taxon>
        <taxon>Platyhelminthes</taxon>
        <taxon>Cestoda</taxon>
        <taxon>Eucestoda</taxon>
        <taxon>Cyclophyllidea</taxon>
        <taxon>Taeniidae</taxon>
        <taxon>Echinococcus</taxon>
        <taxon>Echinococcus canadensis group</taxon>
    </lineage>
</organism>
<dbReference type="AlphaFoldDB" id="A0A915F093"/>